<keyword evidence="3" id="KW-1185">Reference proteome</keyword>
<keyword evidence="1" id="KW-0812">Transmembrane</keyword>
<dbReference type="EMBL" id="BLBS01000010">
    <property type="protein sequence ID" value="GET86246.1"/>
    <property type="molecule type" value="Genomic_DNA"/>
</dbReference>
<gene>
    <name evidence="2" type="ORF">LtaPh_0900831</name>
</gene>
<dbReference type="VEuPathDB" id="TriTrypDB:LtaPh_0900831"/>
<keyword evidence="1" id="KW-1133">Transmembrane helix</keyword>
<proteinExistence type="predicted"/>
<dbReference type="AlphaFoldDB" id="A0A640K964"/>
<evidence type="ECO:0000313" key="2">
    <source>
        <dbReference type="EMBL" id="GET86246.1"/>
    </source>
</evidence>
<protein>
    <submittedName>
        <fullName evidence="2">RNA-binding protein 5, putative</fullName>
    </submittedName>
</protein>
<name>A0A640K964_LEITA</name>
<comment type="caution">
    <text evidence="2">The sequence shown here is derived from an EMBL/GenBank/DDBJ whole genome shotgun (WGS) entry which is preliminary data.</text>
</comment>
<reference evidence="2" key="1">
    <citation type="submission" date="2019-11" db="EMBL/GenBank/DDBJ databases">
        <title>Leishmania tarentolae CDS.</title>
        <authorList>
            <person name="Goto Y."/>
            <person name="Yamagishi J."/>
        </authorList>
    </citation>
    <scope>NUCLEOTIDE SEQUENCE [LARGE SCALE GENOMIC DNA]</scope>
    <source>
        <strain evidence="2">Parrot Tar II</strain>
    </source>
</reference>
<evidence type="ECO:0000313" key="3">
    <source>
        <dbReference type="Proteomes" id="UP000419144"/>
    </source>
</evidence>
<feature type="transmembrane region" description="Helical" evidence="1">
    <location>
        <begin position="42"/>
        <end position="62"/>
    </location>
</feature>
<keyword evidence="1" id="KW-0472">Membrane</keyword>
<dbReference type="Proteomes" id="UP000419144">
    <property type="component" value="Unassembled WGS sequence"/>
</dbReference>
<accession>A0A640K964</accession>
<evidence type="ECO:0000256" key="1">
    <source>
        <dbReference type="SAM" id="Phobius"/>
    </source>
</evidence>
<sequence length="133" mass="14931">MTLVTEDGIHFGRSIVILQCTQPCTNGTGLYMGEDTYMTYTGWYGMQALISCCCIITGYIFLAEASGRAKRTCTRVFRIQWPWSAITAFSASCSFSNKTKPYPLHSPVSLSYFTVQEMTRPKGENRSSRSFSE</sequence>
<organism evidence="2 3">
    <name type="scientific">Leishmania tarentolae</name>
    <name type="common">Sauroleishmania tarentolae</name>
    <dbReference type="NCBI Taxonomy" id="5689"/>
    <lineage>
        <taxon>Eukaryota</taxon>
        <taxon>Discoba</taxon>
        <taxon>Euglenozoa</taxon>
        <taxon>Kinetoplastea</taxon>
        <taxon>Metakinetoplastina</taxon>
        <taxon>Trypanosomatida</taxon>
        <taxon>Trypanosomatidae</taxon>
        <taxon>Leishmaniinae</taxon>
        <taxon>Leishmania</taxon>
        <taxon>lizard Leishmania</taxon>
    </lineage>
</organism>